<sequence>MCPHHCTCCHMPLMPPPPPPPPPALHLDPPPLPPRPLPRYPSLTQSIPCAGAHCTIHLSIHHEQNSAFKKGVGCYSLGGLLCPIHETELRHAVKSMWTGWRSGNPWVGFTPISDEAWADYAAEVNEREKVEKLEWEEQEKTRDRDRTRDRKREEEFAVMNHPRNRSWQDWEIGRRSGKKMKWFRRMWQ</sequence>
<evidence type="ECO:0000313" key="2">
    <source>
        <dbReference type="EMBL" id="KAF2637510.1"/>
    </source>
</evidence>
<feature type="region of interest" description="Disordered" evidence="1">
    <location>
        <begin position="135"/>
        <end position="157"/>
    </location>
</feature>
<reference evidence="2" key="1">
    <citation type="journal article" date="2020" name="Stud. Mycol.">
        <title>101 Dothideomycetes genomes: a test case for predicting lifestyles and emergence of pathogens.</title>
        <authorList>
            <person name="Haridas S."/>
            <person name="Albert R."/>
            <person name="Binder M."/>
            <person name="Bloem J."/>
            <person name="Labutti K."/>
            <person name="Salamov A."/>
            <person name="Andreopoulos B."/>
            <person name="Baker S."/>
            <person name="Barry K."/>
            <person name="Bills G."/>
            <person name="Bluhm B."/>
            <person name="Cannon C."/>
            <person name="Castanera R."/>
            <person name="Culley D."/>
            <person name="Daum C."/>
            <person name="Ezra D."/>
            <person name="Gonzalez J."/>
            <person name="Henrissat B."/>
            <person name="Kuo A."/>
            <person name="Liang C."/>
            <person name="Lipzen A."/>
            <person name="Lutzoni F."/>
            <person name="Magnuson J."/>
            <person name="Mondo S."/>
            <person name="Nolan M."/>
            <person name="Ohm R."/>
            <person name="Pangilinan J."/>
            <person name="Park H.-J."/>
            <person name="Ramirez L."/>
            <person name="Alfaro M."/>
            <person name="Sun H."/>
            <person name="Tritt A."/>
            <person name="Yoshinaga Y."/>
            <person name="Zwiers L.-H."/>
            <person name="Turgeon B."/>
            <person name="Goodwin S."/>
            <person name="Spatafora J."/>
            <person name="Crous P."/>
            <person name="Grigoriev I."/>
        </authorList>
    </citation>
    <scope>NUCLEOTIDE SEQUENCE</scope>
    <source>
        <strain evidence="2">CBS 473.64</strain>
    </source>
</reference>
<dbReference type="SUPFAM" id="SSF101447">
    <property type="entry name" value="Formin homology 2 domain (FH2 domain)"/>
    <property type="match status" value="1"/>
</dbReference>
<organism evidence="2 3">
    <name type="scientific">Massarina eburnea CBS 473.64</name>
    <dbReference type="NCBI Taxonomy" id="1395130"/>
    <lineage>
        <taxon>Eukaryota</taxon>
        <taxon>Fungi</taxon>
        <taxon>Dikarya</taxon>
        <taxon>Ascomycota</taxon>
        <taxon>Pezizomycotina</taxon>
        <taxon>Dothideomycetes</taxon>
        <taxon>Pleosporomycetidae</taxon>
        <taxon>Pleosporales</taxon>
        <taxon>Massarineae</taxon>
        <taxon>Massarinaceae</taxon>
        <taxon>Massarina</taxon>
    </lineage>
</organism>
<evidence type="ECO:0000313" key="3">
    <source>
        <dbReference type="Proteomes" id="UP000799753"/>
    </source>
</evidence>
<proteinExistence type="predicted"/>
<feature type="compositionally biased region" description="Basic and acidic residues" evidence="1">
    <location>
        <begin position="135"/>
        <end position="155"/>
    </location>
</feature>
<evidence type="ECO:0000256" key="1">
    <source>
        <dbReference type="SAM" id="MobiDB-lite"/>
    </source>
</evidence>
<name>A0A6A6RQ65_9PLEO</name>
<gene>
    <name evidence="2" type="ORF">P280DRAFT_482946</name>
</gene>
<accession>A0A6A6RQ65</accession>
<dbReference type="EMBL" id="MU006793">
    <property type="protein sequence ID" value="KAF2637510.1"/>
    <property type="molecule type" value="Genomic_DNA"/>
</dbReference>
<keyword evidence="3" id="KW-1185">Reference proteome</keyword>
<dbReference type="Proteomes" id="UP000799753">
    <property type="component" value="Unassembled WGS sequence"/>
</dbReference>
<dbReference type="AlphaFoldDB" id="A0A6A6RQ65"/>
<protein>
    <submittedName>
        <fullName evidence="2">Uncharacterized protein</fullName>
    </submittedName>
</protein>
<dbReference type="OrthoDB" id="10593835at2759"/>